<evidence type="ECO:0000256" key="4">
    <source>
        <dbReference type="ARBA" id="ARBA00023136"/>
    </source>
</evidence>
<comment type="similarity">
    <text evidence="5">Belongs to the MIP/aquaporin (TC 1.A.8) family.</text>
</comment>
<proteinExistence type="inferred from homology"/>
<evidence type="ECO:0000256" key="7">
    <source>
        <dbReference type="SAM" id="Phobius"/>
    </source>
</evidence>
<sequence length="339" mass="36015">MESLQEKKPQPAGDDATATRLQTAVDLPPSSSDTAASGRRSATSKMDLAAFDGSFAPAVRPRGVRLTPWYRSRDYFVGQWLDMSVWKSAVVEMVATSCLVFLSGQITATIEGYGTPQVGGYIGISNIILLSTFIYATAPASGGHLNPMITFSAILTGLCSVPRGILYMSGQTLGGALAGGLLLGVWGRERATSLQGGGCWYDPSQASPGQVYLNEVFSSFVLLFLSFGVGLDPRQAALFGPRMGPLLVGASLGLVTFSSSGIIPGYAGAQMNPSRCLAFGIARRNMSYQWVWWFGPAVGGLMMAIFYNLIPPHHTELAKQKSKEAVPDTMAGHTDIPTV</sequence>
<dbReference type="PANTHER" id="PTHR47002">
    <property type="entry name" value="AQUAPORIN-LIKE"/>
    <property type="match status" value="1"/>
</dbReference>
<comment type="subcellular location">
    <subcellularLocation>
        <location evidence="1">Membrane</location>
        <topology evidence="1">Multi-pass membrane protein</topology>
    </subcellularLocation>
</comment>
<dbReference type="Pfam" id="PF00230">
    <property type="entry name" value="MIP"/>
    <property type="match status" value="1"/>
</dbReference>
<dbReference type="SUPFAM" id="SSF81338">
    <property type="entry name" value="Aquaporin-like"/>
    <property type="match status" value="1"/>
</dbReference>
<dbReference type="GeneID" id="300581866"/>
<protein>
    <recommendedName>
        <fullName evidence="10">Aquaporin-like protein</fullName>
    </recommendedName>
</protein>
<dbReference type="PANTHER" id="PTHR47002:SF2">
    <property type="entry name" value="AQUAPORIN AQPAE.A-LIKE"/>
    <property type="match status" value="1"/>
</dbReference>
<feature type="transmembrane region" description="Helical" evidence="7">
    <location>
        <begin position="290"/>
        <end position="310"/>
    </location>
</feature>
<evidence type="ECO:0000256" key="3">
    <source>
        <dbReference type="ARBA" id="ARBA00022989"/>
    </source>
</evidence>
<evidence type="ECO:0008006" key="10">
    <source>
        <dbReference type="Google" id="ProtNLM"/>
    </source>
</evidence>
<evidence type="ECO:0000313" key="9">
    <source>
        <dbReference type="Proteomes" id="UP001642720"/>
    </source>
</evidence>
<evidence type="ECO:0000313" key="8">
    <source>
        <dbReference type="EMBL" id="TFA97817.1"/>
    </source>
</evidence>
<evidence type="ECO:0000256" key="6">
    <source>
        <dbReference type="SAM" id="MobiDB-lite"/>
    </source>
</evidence>
<keyword evidence="3 7" id="KW-1133">Transmembrane helix</keyword>
<feature type="transmembrane region" description="Helical" evidence="7">
    <location>
        <begin position="243"/>
        <end position="263"/>
    </location>
</feature>
<feature type="compositionally biased region" description="Polar residues" evidence="6">
    <location>
        <begin position="29"/>
        <end position="40"/>
    </location>
</feature>
<keyword evidence="4 7" id="KW-0472">Membrane</keyword>
<keyword evidence="9" id="KW-1185">Reference proteome</keyword>
<dbReference type="Gene3D" id="1.20.1080.10">
    <property type="entry name" value="Glycerol uptake facilitator protein"/>
    <property type="match status" value="1"/>
</dbReference>
<keyword evidence="5" id="KW-0813">Transport</keyword>
<dbReference type="InterPro" id="IPR000425">
    <property type="entry name" value="MIP"/>
</dbReference>
<feature type="transmembrane region" description="Helical" evidence="7">
    <location>
        <begin position="211"/>
        <end position="231"/>
    </location>
</feature>
<dbReference type="EMBL" id="PPTA01000026">
    <property type="protein sequence ID" value="TFA97817.1"/>
    <property type="molecule type" value="Genomic_DNA"/>
</dbReference>
<dbReference type="RefSeq" id="XP_073554019.1">
    <property type="nucleotide sequence ID" value="XM_073707416.1"/>
</dbReference>
<evidence type="ECO:0000256" key="5">
    <source>
        <dbReference type="RuleBase" id="RU000477"/>
    </source>
</evidence>
<comment type="caution">
    <text evidence="8">The sequence shown here is derived from an EMBL/GenBank/DDBJ whole genome shotgun (WGS) entry which is preliminary data.</text>
</comment>
<reference evidence="8 9" key="1">
    <citation type="submission" date="2018-01" db="EMBL/GenBank/DDBJ databases">
        <title>Genome characterization of the sugarcane-associated fungus Trichoderma ghanense CCMA-1212 and their application in lignocelulose bioconversion.</title>
        <authorList>
            <person name="Steindorff A.S."/>
            <person name="Mendes T.D."/>
            <person name="Vilela E.S.D."/>
            <person name="Rodrigues D.S."/>
            <person name="Formighieri E.F."/>
            <person name="Melo I.S."/>
            <person name="Favaro L.C.L."/>
        </authorList>
    </citation>
    <scope>NUCLEOTIDE SEQUENCE [LARGE SCALE GENOMIC DNA]</scope>
    <source>
        <strain evidence="8 9">CCMA-1212</strain>
    </source>
</reference>
<dbReference type="InterPro" id="IPR023271">
    <property type="entry name" value="Aquaporin-like"/>
</dbReference>
<accession>A0ABY2GPJ8</accession>
<evidence type="ECO:0000256" key="2">
    <source>
        <dbReference type="ARBA" id="ARBA00022692"/>
    </source>
</evidence>
<dbReference type="PRINTS" id="PR00783">
    <property type="entry name" value="MINTRINSICP"/>
</dbReference>
<organism evidence="8 9">
    <name type="scientific">Trichoderma ghanense</name>
    <dbReference type="NCBI Taxonomy" id="65468"/>
    <lineage>
        <taxon>Eukaryota</taxon>
        <taxon>Fungi</taxon>
        <taxon>Dikarya</taxon>
        <taxon>Ascomycota</taxon>
        <taxon>Pezizomycotina</taxon>
        <taxon>Sordariomycetes</taxon>
        <taxon>Hypocreomycetidae</taxon>
        <taxon>Hypocreales</taxon>
        <taxon>Hypocreaceae</taxon>
        <taxon>Trichoderma</taxon>
    </lineage>
</organism>
<feature type="transmembrane region" description="Helical" evidence="7">
    <location>
        <begin position="118"/>
        <end position="136"/>
    </location>
</feature>
<evidence type="ECO:0000256" key="1">
    <source>
        <dbReference type="ARBA" id="ARBA00004141"/>
    </source>
</evidence>
<dbReference type="Proteomes" id="UP001642720">
    <property type="component" value="Unassembled WGS sequence"/>
</dbReference>
<name>A0ABY2GPJ8_9HYPO</name>
<keyword evidence="2 5" id="KW-0812">Transmembrane</keyword>
<gene>
    <name evidence="8" type="ORF">CCMA1212_010368</name>
</gene>
<feature type="region of interest" description="Disordered" evidence="6">
    <location>
        <begin position="1"/>
        <end position="40"/>
    </location>
</feature>